<evidence type="ECO:0000256" key="3">
    <source>
        <dbReference type="SAM" id="MobiDB-lite"/>
    </source>
</evidence>
<feature type="compositionally biased region" description="Low complexity" evidence="3">
    <location>
        <begin position="401"/>
        <end position="423"/>
    </location>
</feature>
<evidence type="ECO:0000313" key="7">
    <source>
        <dbReference type="Proteomes" id="UP000663929"/>
    </source>
</evidence>
<dbReference type="NCBIfam" id="TIGR01840">
    <property type="entry name" value="esterase_phb"/>
    <property type="match status" value="1"/>
</dbReference>
<feature type="domain" description="GH29D-like beta-sandwich" evidence="5">
    <location>
        <begin position="335"/>
        <end position="399"/>
    </location>
</feature>
<proteinExistence type="predicted"/>
<dbReference type="Proteomes" id="UP000663929">
    <property type="component" value="Chromosome"/>
</dbReference>
<dbReference type="RefSeq" id="WP_237378637.1">
    <property type="nucleotide sequence ID" value="NZ_CP071793.1"/>
</dbReference>
<feature type="compositionally biased region" description="Acidic residues" evidence="3">
    <location>
        <begin position="243"/>
        <end position="253"/>
    </location>
</feature>
<dbReference type="PANTHER" id="PTHR43037">
    <property type="entry name" value="UNNAMED PRODUCT-RELATED"/>
    <property type="match status" value="1"/>
</dbReference>
<feature type="region of interest" description="Disordered" evidence="3">
    <location>
        <begin position="399"/>
        <end position="430"/>
    </location>
</feature>
<evidence type="ECO:0000259" key="5">
    <source>
        <dbReference type="Pfam" id="PF13290"/>
    </source>
</evidence>
<keyword evidence="2" id="KW-0378">Hydrolase</keyword>
<dbReference type="InterPro" id="IPR029058">
    <property type="entry name" value="AB_hydrolase_fold"/>
</dbReference>
<dbReference type="InterPro" id="IPR059177">
    <property type="entry name" value="GH29D-like_dom"/>
</dbReference>
<accession>A0A8A4TJK9</accession>
<evidence type="ECO:0000256" key="4">
    <source>
        <dbReference type="SAM" id="SignalP"/>
    </source>
</evidence>
<dbReference type="GO" id="GO:0016787">
    <property type="term" value="F:hydrolase activity"/>
    <property type="evidence" value="ECO:0007669"/>
    <property type="project" value="UniProtKB-KW"/>
</dbReference>
<dbReference type="SUPFAM" id="SSF53474">
    <property type="entry name" value="alpha/beta-Hydrolases"/>
    <property type="match status" value="2"/>
</dbReference>
<dbReference type="Pfam" id="PF10503">
    <property type="entry name" value="Esterase_PHB"/>
    <property type="match status" value="1"/>
</dbReference>
<feature type="region of interest" description="Disordered" evidence="3">
    <location>
        <begin position="238"/>
        <end position="264"/>
    </location>
</feature>
<keyword evidence="1 4" id="KW-0732">Signal</keyword>
<keyword evidence="7" id="KW-1185">Reference proteome</keyword>
<dbReference type="Gene3D" id="3.40.50.1820">
    <property type="entry name" value="alpha/beta hydrolase"/>
    <property type="match status" value="1"/>
</dbReference>
<dbReference type="AlphaFoldDB" id="A0A8A4TJK9"/>
<evidence type="ECO:0000256" key="2">
    <source>
        <dbReference type="ARBA" id="ARBA00022801"/>
    </source>
</evidence>
<dbReference type="EMBL" id="CP071793">
    <property type="protein sequence ID" value="QTD48988.1"/>
    <property type="molecule type" value="Genomic_DNA"/>
</dbReference>
<name>A0A8A4TJK9_SULCO</name>
<dbReference type="GO" id="GO:0005576">
    <property type="term" value="C:extracellular region"/>
    <property type="evidence" value="ECO:0007669"/>
    <property type="project" value="InterPro"/>
</dbReference>
<dbReference type="Pfam" id="PF13290">
    <property type="entry name" value="CHB_HEX_C_1"/>
    <property type="match status" value="2"/>
</dbReference>
<feature type="chain" id="PRO_5035265163" evidence="4">
    <location>
        <begin position="27"/>
        <end position="666"/>
    </location>
</feature>
<dbReference type="PANTHER" id="PTHR43037:SF1">
    <property type="entry name" value="BLL1128 PROTEIN"/>
    <property type="match status" value="1"/>
</dbReference>
<dbReference type="InterPro" id="IPR010126">
    <property type="entry name" value="Esterase_phb"/>
</dbReference>
<gene>
    <name evidence="6" type="ORF">J3U87_25670</name>
</gene>
<feature type="signal peptide" evidence="4">
    <location>
        <begin position="1"/>
        <end position="26"/>
    </location>
</feature>
<dbReference type="InterPro" id="IPR050955">
    <property type="entry name" value="Plant_Biomass_Hydrol_Est"/>
</dbReference>
<feature type="domain" description="GH29D-like beta-sandwich" evidence="5">
    <location>
        <begin position="420"/>
        <end position="485"/>
    </location>
</feature>
<dbReference type="KEGG" id="scor:J3U87_25670"/>
<reference evidence="6" key="1">
    <citation type="submission" date="2021-03" db="EMBL/GenBank/DDBJ databases">
        <title>Acanthopleuribacteraceae sp. M133.</title>
        <authorList>
            <person name="Wang G."/>
        </authorList>
    </citation>
    <scope>NUCLEOTIDE SEQUENCE</scope>
    <source>
        <strain evidence="6">M133</strain>
    </source>
</reference>
<evidence type="ECO:0000256" key="1">
    <source>
        <dbReference type="ARBA" id="ARBA00022729"/>
    </source>
</evidence>
<evidence type="ECO:0000313" key="6">
    <source>
        <dbReference type="EMBL" id="QTD48988.1"/>
    </source>
</evidence>
<protein>
    <submittedName>
        <fullName evidence="6">PHB depolymerase family esterase</fullName>
    </submittedName>
</protein>
<organism evidence="6 7">
    <name type="scientific">Sulfidibacter corallicola</name>
    <dbReference type="NCBI Taxonomy" id="2818388"/>
    <lineage>
        <taxon>Bacteria</taxon>
        <taxon>Pseudomonadati</taxon>
        <taxon>Acidobacteriota</taxon>
        <taxon>Holophagae</taxon>
        <taxon>Acanthopleuribacterales</taxon>
        <taxon>Acanthopleuribacteraceae</taxon>
        <taxon>Sulfidibacter</taxon>
    </lineage>
</organism>
<sequence>MANLIKHALGLSLSLLLLAVPGPLSAGEVISGTTGGRAWLAYLPSDYNGAAPVPLMIMLHGCTQSAQDFATSTTMNDLAEAHNFIVIYPEQPSSANMARCWNWFEPINQGRSGEAASIAGIVTHFQNNYAIDANRMYCAGFSAGGAMTSIMGAVYSDLFAGIAVHSGLEFKAATSSQTAFSVMSNGGPNPNTQGNLAFDAMGPRARILPTIVFHGTSDFTVAPINGEQTLSQWAQTNDRVDNGADDDSIDDTPEDVRSGTVAGGRSYTHSLYEDASGQVLLEHYSVDGMGHAWSGGEGFLFTDPNGPDASALIVTFFGLDGSAVDTTPPITTATPAGGVYHMSVTVSLTANEPAVTHYTTDGSLPTEQSPVWTAAQTFDETTVLRFFSIDDAGNVESPVSETYTIDNTPDTTPPTTLAEPAGGTYTGPVSVTLSADEPATTHYTRDGSAPDGSSPTYVSPILLESDTQLKFRSVDQAGNWESVKTENYVIEAPSAIELRSIGAEDGYVGLYFADGFSTSDHVAGDPGMFNAERKRIILSFDTASIPADVTLAGATLVICRQDLTGSVSRLDVDLKSGSFSNDAALSRGDYSAAASGTNVFTIAIPSANDACTETALPASALSLIRRDGRTQFRLKAATTVDFQRDELTIYGGEHATLGARLILSVE</sequence>